<dbReference type="EMBL" id="FUYJ01000002">
    <property type="protein sequence ID" value="SKA96117.1"/>
    <property type="molecule type" value="Genomic_DNA"/>
</dbReference>
<dbReference type="Proteomes" id="UP000190042">
    <property type="component" value="Unassembled WGS sequence"/>
</dbReference>
<accession>A0A1T4Y2Q5</accession>
<sequence>MIIRSEQWQHIPVLHIVDQSKEQEHIPTVIFFHGFMSAKEHNLHYAYNLAKQGIRVILPDAKLHGARSESNDEFQLQLRFWEIVLTSIKEADVIHQELKAKDLIENSTSIGVGGTSMGGITTFGCLASYDWIDAASVMMGSPAFTRLAKGQIAYAERAGKELPVTPAEREQLFAALEQVDLSKNPNRLNRRPLFMWHGEQDTLVPFELTNEFYSEIQQDYKDHPERLGWMPEEESGHAVSRPGMLASVDWLAQHLIAR</sequence>
<evidence type="ECO:0000313" key="4">
    <source>
        <dbReference type="Proteomes" id="UP000190042"/>
    </source>
</evidence>
<dbReference type="SUPFAM" id="SSF53474">
    <property type="entry name" value="alpha/beta-Hydrolases"/>
    <property type="match status" value="1"/>
</dbReference>
<proteinExistence type="predicted"/>
<dbReference type="InterPro" id="IPR001375">
    <property type="entry name" value="Peptidase_S9_cat"/>
</dbReference>
<keyword evidence="4" id="KW-1185">Reference proteome</keyword>
<reference evidence="4" key="1">
    <citation type="submission" date="2017-02" db="EMBL/GenBank/DDBJ databases">
        <authorList>
            <person name="Varghese N."/>
            <person name="Submissions S."/>
        </authorList>
    </citation>
    <scope>NUCLEOTIDE SEQUENCE [LARGE SCALE GENOMIC DNA]</scope>
    <source>
        <strain evidence="4">DSM 23966</strain>
    </source>
</reference>
<organism evidence="3 4">
    <name type="scientific">Sporosarcina newyorkensis</name>
    <dbReference type="NCBI Taxonomy" id="759851"/>
    <lineage>
        <taxon>Bacteria</taxon>
        <taxon>Bacillati</taxon>
        <taxon>Bacillota</taxon>
        <taxon>Bacilli</taxon>
        <taxon>Bacillales</taxon>
        <taxon>Caryophanaceae</taxon>
        <taxon>Sporosarcina</taxon>
    </lineage>
</organism>
<dbReference type="GO" id="GO:0008236">
    <property type="term" value="F:serine-type peptidase activity"/>
    <property type="evidence" value="ECO:0007669"/>
    <property type="project" value="InterPro"/>
</dbReference>
<dbReference type="GO" id="GO:0006508">
    <property type="term" value="P:proteolysis"/>
    <property type="evidence" value="ECO:0007669"/>
    <property type="project" value="InterPro"/>
</dbReference>
<dbReference type="InterPro" id="IPR050261">
    <property type="entry name" value="FrsA_esterase"/>
</dbReference>
<dbReference type="PANTHER" id="PTHR22946:SF9">
    <property type="entry name" value="POLYKETIDE TRANSFERASE AF380"/>
    <property type="match status" value="1"/>
</dbReference>
<evidence type="ECO:0000313" key="3">
    <source>
        <dbReference type="EMBL" id="SKA96117.1"/>
    </source>
</evidence>
<feature type="domain" description="Peptidase S9 prolyl oligopeptidase catalytic" evidence="2">
    <location>
        <begin position="96"/>
        <end position="243"/>
    </location>
</feature>
<dbReference type="PANTHER" id="PTHR22946">
    <property type="entry name" value="DIENELACTONE HYDROLASE DOMAIN-CONTAINING PROTEIN-RELATED"/>
    <property type="match status" value="1"/>
</dbReference>
<dbReference type="Gene3D" id="3.40.50.1820">
    <property type="entry name" value="alpha/beta hydrolase"/>
    <property type="match status" value="1"/>
</dbReference>
<dbReference type="RefSeq" id="WP_078817330.1">
    <property type="nucleotide sequence ID" value="NZ_FUYJ01000002.1"/>
</dbReference>
<evidence type="ECO:0000256" key="1">
    <source>
        <dbReference type="ARBA" id="ARBA00022801"/>
    </source>
</evidence>
<dbReference type="AlphaFoldDB" id="A0A1T4Y2Q5"/>
<dbReference type="GO" id="GO:0052689">
    <property type="term" value="F:carboxylic ester hydrolase activity"/>
    <property type="evidence" value="ECO:0007669"/>
    <property type="project" value="UniProtKB-ARBA"/>
</dbReference>
<keyword evidence="1" id="KW-0378">Hydrolase</keyword>
<protein>
    <recommendedName>
        <fullName evidence="2">Peptidase S9 prolyl oligopeptidase catalytic domain-containing protein</fullName>
    </recommendedName>
</protein>
<evidence type="ECO:0000259" key="2">
    <source>
        <dbReference type="Pfam" id="PF00326"/>
    </source>
</evidence>
<dbReference type="InterPro" id="IPR029058">
    <property type="entry name" value="AB_hydrolase_fold"/>
</dbReference>
<dbReference type="Pfam" id="PF00326">
    <property type="entry name" value="Peptidase_S9"/>
    <property type="match status" value="1"/>
</dbReference>
<name>A0A1T4Y2Q5_9BACL</name>
<gene>
    <name evidence="3" type="ORF">SAMN04244570_1766</name>
</gene>